<comment type="caution">
    <text evidence="2">The sequence shown here is derived from an EMBL/GenBank/DDBJ whole genome shotgun (WGS) entry which is preliminary data.</text>
</comment>
<gene>
    <name evidence="2" type="ORF">BSZ36_15465</name>
</gene>
<organism evidence="2 3">
    <name type="scientific">Rubricoccus marinus</name>
    <dbReference type="NCBI Taxonomy" id="716817"/>
    <lineage>
        <taxon>Bacteria</taxon>
        <taxon>Pseudomonadati</taxon>
        <taxon>Rhodothermota</taxon>
        <taxon>Rhodothermia</taxon>
        <taxon>Rhodothermales</taxon>
        <taxon>Rubricoccaceae</taxon>
        <taxon>Rubricoccus</taxon>
    </lineage>
</organism>
<feature type="transmembrane region" description="Helical" evidence="1">
    <location>
        <begin position="114"/>
        <end position="131"/>
    </location>
</feature>
<dbReference type="InParanoid" id="A0A259U332"/>
<evidence type="ECO:0000256" key="1">
    <source>
        <dbReference type="SAM" id="Phobius"/>
    </source>
</evidence>
<dbReference type="AlphaFoldDB" id="A0A259U332"/>
<feature type="transmembrane region" description="Helical" evidence="1">
    <location>
        <begin position="191"/>
        <end position="211"/>
    </location>
</feature>
<reference evidence="2 3" key="1">
    <citation type="submission" date="2016-11" db="EMBL/GenBank/DDBJ databases">
        <title>Study of marine rhodopsin-containing bacteria.</title>
        <authorList>
            <person name="Yoshizawa S."/>
            <person name="Kumagai Y."/>
            <person name="Kogure K."/>
        </authorList>
    </citation>
    <scope>NUCLEOTIDE SEQUENCE [LARGE SCALE GENOMIC DNA]</scope>
    <source>
        <strain evidence="2 3">SG-29</strain>
    </source>
</reference>
<keyword evidence="1" id="KW-0812">Transmembrane</keyword>
<name>A0A259U332_9BACT</name>
<protein>
    <submittedName>
        <fullName evidence="2">Uncharacterized protein</fullName>
    </submittedName>
</protein>
<keyword evidence="3" id="KW-1185">Reference proteome</keyword>
<dbReference type="RefSeq" id="WP_094550529.1">
    <property type="nucleotide sequence ID" value="NZ_MQWB01000001.1"/>
</dbReference>
<sequence length="248" mass="24817">MNPVTLLEAFMAPPFLLGAVLGLAASLLAWAHRRTDVWLASLGAAAIAALWVNGRILGLPMPPLALGAVGAGTVLLAAIGVWRVAQEAGPVTVGACLALTALGVWGTVPDTENAIVLLGAASGGTLGALRVTGARGSVAVAAVGVLAAAAFISLTDGLGRSSAPIGSLATFGIFLIAPLGYRLWREVPSWAWVAVHVALVIFCGRVAGQASSAEASAAMAGAALVAAAAALAVFSHWRPDLAVLRQRP</sequence>
<feature type="transmembrane region" description="Helical" evidence="1">
    <location>
        <begin position="37"/>
        <end position="58"/>
    </location>
</feature>
<feature type="transmembrane region" description="Helical" evidence="1">
    <location>
        <begin position="217"/>
        <end position="237"/>
    </location>
</feature>
<dbReference type="Proteomes" id="UP000216446">
    <property type="component" value="Unassembled WGS sequence"/>
</dbReference>
<dbReference type="EMBL" id="MQWB01000001">
    <property type="protein sequence ID" value="OZC04257.1"/>
    <property type="molecule type" value="Genomic_DNA"/>
</dbReference>
<keyword evidence="1" id="KW-0472">Membrane</keyword>
<proteinExistence type="predicted"/>
<evidence type="ECO:0000313" key="3">
    <source>
        <dbReference type="Proteomes" id="UP000216446"/>
    </source>
</evidence>
<evidence type="ECO:0000313" key="2">
    <source>
        <dbReference type="EMBL" id="OZC04257.1"/>
    </source>
</evidence>
<feature type="transmembrane region" description="Helical" evidence="1">
    <location>
        <begin position="91"/>
        <end position="108"/>
    </location>
</feature>
<accession>A0A259U332</accession>
<feature type="transmembrane region" description="Helical" evidence="1">
    <location>
        <begin position="138"/>
        <end position="159"/>
    </location>
</feature>
<feature type="transmembrane region" description="Helical" evidence="1">
    <location>
        <begin position="12"/>
        <end position="30"/>
    </location>
</feature>
<keyword evidence="1" id="KW-1133">Transmembrane helix</keyword>
<feature type="transmembrane region" description="Helical" evidence="1">
    <location>
        <begin position="165"/>
        <end position="184"/>
    </location>
</feature>
<feature type="transmembrane region" description="Helical" evidence="1">
    <location>
        <begin position="64"/>
        <end position="84"/>
    </location>
</feature>